<protein>
    <submittedName>
        <fullName evidence="3">Uncharacterized protein</fullName>
    </submittedName>
</protein>
<dbReference type="EMBL" id="CAJGYM010000003">
    <property type="protein sequence ID" value="CAD6185727.1"/>
    <property type="molecule type" value="Genomic_DNA"/>
</dbReference>
<proteinExistence type="predicted"/>
<dbReference type="Proteomes" id="UP000835052">
    <property type="component" value="Unassembled WGS sequence"/>
</dbReference>
<evidence type="ECO:0000313" key="3">
    <source>
        <dbReference type="EMBL" id="CAD6185727.1"/>
    </source>
</evidence>
<keyword evidence="2" id="KW-0732">Signal</keyword>
<evidence type="ECO:0000256" key="1">
    <source>
        <dbReference type="SAM" id="MobiDB-lite"/>
    </source>
</evidence>
<keyword evidence="4" id="KW-1185">Reference proteome</keyword>
<organism evidence="3 4">
    <name type="scientific">Caenorhabditis auriculariae</name>
    <dbReference type="NCBI Taxonomy" id="2777116"/>
    <lineage>
        <taxon>Eukaryota</taxon>
        <taxon>Metazoa</taxon>
        <taxon>Ecdysozoa</taxon>
        <taxon>Nematoda</taxon>
        <taxon>Chromadorea</taxon>
        <taxon>Rhabditida</taxon>
        <taxon>Rhabditina</taxon>
        <taxon>Rhabditomorpha</taxon>
        <taxon>Rhabditoidea</taxon>
        <taxon>Rhabditidae</taxon>
        <taxon>Peloderinae</taxon>
        <taxon>Caenorhabditis</taxon>
    </lineage>
</organism>
<feature type="signal peptide" evidence="2">
    <location>
        <begin position="1"/>
        <end position="22"/>
    </location>
</feature>
<evidence type="ECO:0000313" key="4">
    <source>
        <dbReference type="Proteomes" id="UP000835052"/>
    </source>
</evidence>
<feature type="chain" id="PRO_5035736124" evidence="2">
    <location>
        <begin position="23"/>
        <end position="191"/>
    </location>
</feature>
<dbReference type="AlphaFoldDB" id="A0A8S1GPX1"/>
<feature type="region of interest" description="Disordered" evidence="1">
    <location>
        <begin position="35"/>
        <end position="81"/>
    </location>
</feature>
<name>A0A8S1GPX1_9PELO</name>
<reference evidence="3" key="1">
    <citation type="submission" date="2020-10" db="EMBL/GenBank/DDBJ databases">
        <authorList>
            <person name="Kikuchi T."/>
        </authorList>
    </citation>
    <scope>NUCLEOTIDE SEQUENCE</scope>
    <source>
        <strain evidence="3">NKZ352</strain>
    </source>
</reference>
<accession>A0A8S1GPX1</accession>
<gene>
    <name evidence="3" type="ORF">CAUJ_LOCUS1646</name>
</gene>
<comment type="caution">
    <text evidence="3">The sequence shown here is derived from an EMBL/GenBank/DDBJ whole genome shotgun (WGS) entry which is preliminary data.</text>
</comment>
<feature type="compositionally biased region" description="Basic and acidic residues" evidence="1">
    <location>
        <begin position="35"/>
        <end position="44"/>
    </location>
</feature>
<sequence length="191" mass="21682">MMYFFIYLQACFMSLYLAIAVAQCACGRKRKNETEKLSLDRRPPEIPATPPRFAESYKKSQKPPDSKSKTEPPRTLSRKVSICKSKSREEFSYPKGCNEHAEKAHQEGFIVDPKKVKYVCNIDEDDQKAVDASEIKKELDLAAQEKTQKTGNESKSVHVKIVPSKCVLYETNDIMTAEPTERTMNSPEPIA</sequence>
<feature type="compositionally biased region" description="Basic and acidic residues" evidence="1">
    <location>
        <begin position="55"/>
        <end position="72"/>
    </location>
</feature>
<evidence type="ECO:0000256" key="2">
    <source>
        <dbReference type="SAM" id="SignalP"/>
    </source>
</evidence>